<reference evidence="2 3" key="1">
    <citation type="journal article" date="2024" name="G3 (Bethesda)">
        <title>Genome assembly of Hibiscus sabdariffa L. provides insights into metabolisms of medicinal natural products.</title>
        <authorList>
            <person name="Kim T."/>
        </authorList>
    </citation>
    <scope>NUCLEOTIDE SEQUENCE [LARGE SCALE GENOMIC DNA]</scope>
    <source>
        <strain evidence="2">TK-2024</strain>
        <tissue evidence="2">Old leaves</tissue>
    </source>
</reference>
<accession>A0ABR2FK35</accession>
<gene>
    <name evidence="2" type="ORF">V6N12_071322</name>
</gene>
<name>A0ABR2FK35_9ROSI</name>
<keyword evidence="3" id="KW-1185">Reference proteome</keyword>
<comment type="caution">
    <text evidence="2">The sequence shown here is derived from an EMBL/GenBank/DDBJ whole genome shotgun (WGS) entry which is preliminary data.</text>
</comment>
<feature type="region of interest" description="Disordered" evidence="1">
    <location>
        <begin position="1"/>
        <end position="33"/>
    </location>
</feature>
<dbReference type="Proteomes" id="UP001472677">
    <property type="component" value="Unassembled WGS sequence"/>
</dbReference>
<proteinExistence type="predicted"/>
<feature type="region of interest" description="Disordered" evidence="1">
    <location>
        <begin position="45"/>
        <end position="75"/>
    </location>
</feature>
<feature type="compositionally biased region" description="Polar residues" evidence="1">
    <location>
        <begin position="53"/>
        <end position="66"/>
    </location>
</feature>
<dbReference type="EMBL" id="JBBPBM010000006">
    <property type="protein sequence ID" value="KAK8581079.1"/>
    <property type="molecule type" value="Genomic_DNA"/>
</dbReference>
<evidence type="ECO:0000313" key="2">
    <source>
        <dbReference type="EMBL" id="KAK8581079.1"/>
    </source>
</evidence>
<evidence type="ECO:0000313" key="3">
    <source>
        <dbReference type="Proteomes" id="UP001472677"/>
    </source>
</evidence>
<sequence length="75" mass="8254">MMKLRKRGEGWDLDSGRGGTSGGNKDKKADVDGCDWLTDPADYSLTSKPPRLTFSNPMQASGNFQCRNAEISTRE</sequence>
<protein>
    <submittedName>
        <fullName evidence="2">Uncharacterized protein</fullName>
    </submittedName>
</protein>
<organism evidence="2 3">
    <name type="scientific">Hibiscus sabdariffa</name>
    <name type="common">roselle</name>
    <dbReference type="NCBI Taxonomy" id="183260"/>
    <lineage>
        <taxon>Eukaryota</taxon>
        <taxon>Viridiplantae</taxon>
        <taxon>Streptophyta</taxon>
        <taxon>Embryophyta</taxon>
        <taxon>Tracheophyta</taxon>
        <taxon>Spermatophyta</taxon>
        <taxon>Magnoliopsida</taxon>
        <taxon>eudicotyledons</taxon>
        <taxon>Gunneridae</taxon>
        <taxon>Pentapetalae</taxon>
        <taxon>rosids</taxon>
        <taxon>malvids</taxon>
        <taxon>Malvales</taxon>
        <taxon>Malvaceae</taxon>
        <taxon>Malvoideae</taxon>
        <taxon>Hibiscus</taxon>
    </lineage>
</organism>
<evidence type="ECO:0000256" key="1">
    <source>
        <dbReference type="SAM" id="MobiDB-lite"/>
    </source>
</evidence>